<dbReference type="PATRIC" id="fig|1286106.3.peg.1454"/>
<feature type="transmembrane region" description="Helical" evidence="8">
    <location>
        <begin position="117"/>
        <end position="141"/>
    </location>
</feature>
<dbReference type="Gene3D" id="2.30.30.60">
    <property type="match status" value="1"/>
</dbReference>
<gene>
    <name evidence="14" type="ORF">MPL1_07244</name>
</gene>
<feature type="transmembrane region" description="Helical" evidence="8">
    <location>
        <begin position="494"/>
        <end position="516"/>
    </location>
</feature>
<feature type="transmembrane region" description="Helical" evidence="8">
    <location>
        <begin position="169"/>
        <end position="198"/>
    </location>
</feature>
<protein>
    <submittedName>
        <fullName evidence="14">Potassium efflux system KefA protein</fullName>
    </submittedName>
</protein>
<dbReference type="Pfam" id="PF00924">
    <property type="entry name" value="MS_channel_2nd"/>
    <property type="match status" value="1"/>
</dbReference>
<feature type="domain" description="Mechanosensitive ion channel MscS C-terminal" evidence="11">
    <location>
        <begin position="616"/>
        <end position="701"/>
    </location>
</feature>
<dbReference type="InterPro" id="IPR011014">
    <property type="entry name" value="MscS_channel_TM-2"/>
</dbReference>
<feature type="transmembrane region" description="Helical" evidence="8">
    <location>
        <begin position="449"/>
        <end position="474"/>
    </location>
</feature>
<dbReference type="EMBL" id="APHR01000035">
    <property type="protein sequence ID" value="EMR13097.1"/>
    <property type="molecule type" value="Genomic_DNA"/>
</dbReference>
<name>M7P0U7_9GAMM</name>
<evidence type="ECO:0000259" key="13">
    <source>
        <dbReference type="Pfam" id="PF25392"/>
    </source>
</evidence>
<reference evidence="14 15" key="1">
    <citation type="journal article" date="2013" name="Genome Announc.">
        <title>Draft Genome Sequence of Methylophaga lonarensis MPLT, a Haloalkaliphilic (Non-Methane-Utilizing) Methylotroph.</title>
        <authorList>
            <person name="Shetty S.A."/>
            <person name="Marathe N.P."/>
            <person name="Munot H."/>
            <person name="Antony C.P."/>
            <person name="Dhotre D.P."/>
            <person name="Murrell J.C."/>
            <person name="Shouche Y.S."/>
        </authorList>
    </citation>
    <scope>NUCLEOTIDE SEQUENCE [LARGE SCALE GENOMIC DNA]</scope>
    <source>
        <strain evidence="14 15">MPL</strain>
    </source>
</reference>
<keyword evidence="9" id="KW-0732">Signal</keyword>
<feature type="domain" description="Moderate conductance mechanosensitive channel YbiO-like transmembrane helix 1" evidence="13">
    <location>
        <begin position="362"/>
        <end position="440"/>
    </location>
</feature>
<dbReference type="PANTHER" id="PTHR30460:SF0">
    <property type="entry name" value="MODERATE CONDUCTANCE MECHANOSENSITIVE CHANNEL YBIO"/>
    <property type="match status" value="1"/>
</dbReference>
<keyword evidence="3" id="KW-1003">Cell membrane</keyword>
<evidence type="ECO:0000313" key="14">
    <source>
        <dbReference type="EMBL" id="EMR13097.1"/>
    </source>
</evidence>
<evidence type="ECO:0000256" key="9">
    <source>
        <dbReference type="SAM" id="SignalP"/>
    </source>
</evidence>
<dbReference type="InterPro" id="IPR010920">
    <property type="entry name" value="LSM_dom_sf"/>
</dbReference>
<dbReference type="STRING" id="1286106.MPL1_07244"/>
<dbReference type="Pfam" id="PF21082">
    <property type="entry name" value="MS_channel_3rd"/>
    <property type="match status" value="1"/>
</dbReference>
<dbReference type="Gene3D" id="1.10.287.1260">
    <property type="match status" value="1"/>
</dbReference>
<dbReference type="GO" id="GO:0005886">
    <property type="term" value="C:plasma membrane"/>
    <property type="evidence" value="ECO:0007669"/>
    <property type="project" value="UniProtKB-SubCell"/>
</dbReference>
<keyword evidence="6 8" id="KW-0472">Membrane</keyword>
<organism evidence="14 15">
    <name type="scientific">Methylophaga lonarensis MPL</name>
    <dbReference type="NCBI Taxonomy" id="1286106"/>
    <lineage>
        <taxon>Bacteria</taxon>
        <taxon>Pseudomonadati</taxon>
        <taxon>Pseudomonadota</taxon>
        <taxon>Gammaproteobacteria</taxon>
        <taxon>Thiotrichales</taxon>
        <taxon>Piscirickettsiaceae</taxon>
        <taxon>Methylophaga</taxon>
    </lineage>
</organism>
<feature type="region of interest" description="Disordered" evidence="7">
    <location>
        <begin position="712"/>
        <end position="751"/>
    </location>
</feature>
<keyword evidence="15" id="KW-1185">Reference proteome</keyword>
<dbReference type="InterPro" id="IPR057485">
    <property type="entry name" value="YbiO-like_TM1"/>
</dbReference>
<dbReference type="Gene3D" id="3.30.70.100">
    <property type="match status" value="1"/>
</dbReference>
<dbReference type="InterPro" id="IPR045276">
    <property type="entry name" value="YbiO_bact"/>
</dbReference>
<evidence type="ECO:0000256" key="6">
    <source>
        <dbReference type="ARBA" id="ARBA00023136"/>
    </source>
</evidence>
<feature type="transmembrane region" description="Helical" evidence="8">
    <location>
        <begin position="321"/>
        <end position="350"/>
    </location>
</feature>
<evidence type="ECO:0000313" key="15">
    <source>
        <dbReference type="Proteomes" id="UP000012019"/>
    </source>
</evidence>
<proteinExistence type="inferred from homology"/>
<dbReference type="RefSeq" id="WP_009726438.1">
    <property type="nucleotide sequence ID" value="NZ_APHR01000035.1"/>
</dbReference>
<evidence type="ECO:0000256" key="8">
    <source>
        <dbReference type="SAM" id="Phobius"/>
    </source>
</evidence>
<dbReference type="SUPFAM" id="SSF50182">
    <property type="entry name" value="Sm-like ribonucleoproteins"/>
    <property type="match status" value="1"/>
</dbReference>
<evidence type="ECO:0000256" key="3">
    <source>
        <dbReference type="ARBA" id="ARBA00022475"/>
    </source>
</evidence>
<feature type="domain" description="Mechanosensitive ion channel MscS" evidence="10">
    <location>
        <begin position="543"/>
        <end position="605"/>
    </location>
</feature>
<accession>M7P0U7</accession>
<dbReference type="eggNOG" id="COG0668">
    <property type="taxonomic scope" value="Bacteria"/>
</dbReference>
<comment type="similarity">
    <text evidence="2">Belongs to the MscS (TC 1.A.23) family.</text>
</comment>
<evidence type="ECO:0000256" key="1">
    <source>
        <dbReference type="ARBA" id="ARBA00004651"/>
    </source>
</evidence>
<sequence length="751" mass="82611">MRQFLLLPLYLFVLLLGAMPTAIASEQTQQEESYRILADILEDEQSRTRFIEQLRLMADGQSPEQSTRDVASEEEVPSLARQLASNTQNVAQELVQKVGEGLQAIWQIRSIVSDNGWLSTLSLLFSLSIVIATTLLLFWGLRLAARPLFARANLLAAPGRGPNLMLRRVVAVTVSTLLDVAIVLLAWVTGYVIALFVVGETGKMDVTESIFLNAFLLIEVFKVLIRTVFADKDDELRLLPMCRETAIYWETWLFRLSTIIGYGMLMIVPLINVTISPVLGQFVSIVVVIIAFLYALVVILQNRSPVRNQLMLMAGESNISLFRVSLGMLARSWHVLAILYFAILAIALLLRPEDALPMMLKATFQTIVAVGLGIAFTKVISHFIKKPLTIPEETRQSFPHLEDRLNAFVPTVFETLRIIIVVGVIAIILDAWSIFNLATWLGSDAGINTILTLLTVSAILITASLLWIGLASWIEHRLNPLASNREPSPREKTLLTVFRNAASIALVTVTIMVVLAEIGINIGPLLAGAGVLGLAIGFGAQKLVQDVITGVFIQMENGINAGDIITVAGMTGVVEKLTIRSLSLRDVSGTYHLIPFSSVDTVSNFMREYAYHLGVYGIAYREDIDEAISKLQDAFAELLEDPEQRENIIEDDLQVDGVVALNDSSVDIRVRIKTLPGKQFAVGRAYNRLVKQHLDRAGIEIPFPHMTMFFGQEKDGSSPAGALRLLADDGASHGNPAQPSDSTDAEQDSTK</sequence>
<dbReference type="AlphaFoldDB" id="M7P0U7"/>
<dbReference type="Pfam" id="PF25392">
    <property type="entry name" value="MS_channel_TM1"/>
    <property type="match status" value="1"/>
</dbReference>
<evidence type="ECO:0000256" key="4">
    <source>
        <dbReference type="ARBA" id="ARBA00022692"/>
    </source>
</evidence>
<comment type="subcellular location">
    <subcellularLocation>
        <location evidence="1">Cell membrane</location>
        <topology evidence="1">Multi-pass membrane protein</topology>
    </subcellularLocation>
</comment>
<evidence type="ECO:0000259" key="10">
    <source>
        <dbReference type="Pfam" id="PF00924"/>
    </source>
</evidence>
<dbReference type="Pfam" id="PF21088">
    <property type="entry name" value="MS_channel_1st"/>
    <property type="match status" value="1"/>
</dbReference>
<keyword evidence="4 8" id="KW-0812">Transmembrane</keyword>
<feature type="transmembrane region" description="Helical" evidence="8">
    <location>
        <begin position="210"/>
        <end position="231"/>
    </location>
</feature>
<dbReference type="SUPFAM" id="SSF82689">
    <property type="entry name" value="Mechanosensitive channel protein MscS (YggB), C-terminal domain"/>
    <property type="match status" value="1"/>
</dbReference>
<feature type="transmembrane region" description="Helical" evidence="8">
    <location>
        <begin position="278"/>
        <end position="300"/>
    </location>
</feature>
<dbReference type="InterPro" id="IPR049142">
    <property type="entry name" value="MS_channel_1st"/>
</dbReference>
<feature type="chain" id="PRO_5004082834" evidence="9">
    <location>
        <begin position="25"/>
        <end position="751"/>
    </location>
</feature>
<feature type="transmembrane region" description="Helical" evidence="8">
    <location>
        <begin position="252"/>
        <end position="272"/>
    </location>
</feature>
<feature type="transmembrane region" description="Helical" evidence="8">
    <location>
        <begin position="362"/>
        <end position="384"/>
    </location>
</feature>
<dbReference type="PANTHER" id="PTHR30460">
    <property type="entry name" value="MODERATE CONDUCTANCE MECHANOSENSITIVE CHANNEL YBIO"/>
    <property type="match status" value="1"/>
</dbReference>
<evidence type="ECO:0000256" key="2">
    <source>
        <dbReference type="ARBA" id="ARBA00008017"/>
    </source>
</evidence>
<evidence type="ECO:0000256" key="5">
    <source>
        <dbReference type="ARBA" id="ARBA00022989"/>
    </source>
</evidence>
<comment type="caution">
    <text evidence="14">The sequence shown here is derived from an EMBL/GenBank/DDBJ whole genome shotgun (WGS) entry which is preliminary data.</text>
</comment>
<feature type="domain" description="Mechanosensitive ion channel transmembrane helices 2/3" evidence="12">
    <location>
        <begin position="503"/>
        <end position="541"/>
    </location>
</feature>
<evidence type="ECO:0000256" key="7">
    <source>
        <dbReference type="SAM" id="MobiDB-lite"/>
    </source>
</evidence>
<keyword evidence="5 8" id="KW-1133">Transmembrane helix</keyword>
<dbReference type="InterPro" id="IPR023408">
    <property type="entry name" value="MscS_beta-dom_sf"/>
</dbReference>
<evidence type="ECO:0000259" key="12">
    <source>
        <dbReference type="Pfam" id="PF21088"/>
    </source>
</evidence>
<dbReference type="InterPro" id="IPR006685">
    <property type="entry name" value="MscS_channel_2nd"/>
</dbReference>
<evidence type="ECO:0000259" key="11">
    <source>
        <dbReference type="Pfam" id="PF21082"/>
    </source>
</evidence>
<dbReference type="SUPFAM" id="SSF82861">
    <property type="entry name" value="Mechanosensitive channel protein MscS (YggB), transmembrane region"/>
    <property type="match status" value="1"/>
</dbReference>
<dbReference type="Proteomes" id="UP000012019">
    <property type="component" value="Unassembled WGS sequence"/>
</dbReference>
<dbReference type="InterPro" id="IPR011066">
    <property type="entry name" value="MscS_channel_C_sf"/>
</dbReference>
<dbReference type="GO" id="GO:0008381">
    <property type="term" value="F:mechanosensitive monoatomic ion channel activity"/>
    <property type="evidence" value="ECO:0007669"/>
    <property type="project" value="InterPro"/>
</dbReference>
<dbReference type="InterPro" id="IPR049278">
    <property type="entry name" value="MS_channel_C"/>
</dbReference>
<feature type="transmembrane region" description="Helical" evidence="8">
    <location>
        <begin position="522"/>
        <end position="540"/>
    </location>
</feature>
<feature type="signal peptide" evidence="9">
    <location>
        <begin position="1"/>
        <end position="24"/>
    </location>
</feature>